<proteinExistence type="predicted"/>
<dbReference type="Gene3D" id="3.40.50.300">
    <property type="entry name" value="P-loop containing nucleotide triphosphate hydrolases"/>
    <property type="match status" value="1"/>
</dbReference>
<evidence type="ECO:0000313" key="2">
    <source>
        <dbReference type="EMBL" id="MCC2243377.1"/>
    </source>
</evidence>
<evidence type="ECO:0000259" key="1">
    <source>
        <dbReference type="SMART" id="SM00382"/>
    </source>
</evidence>
<dbReference type="Pfam" id="PF01695">
    <property type="entry name" value="IstB_IS21"/>
    <property type="match status" value="1"/>
</dbReference>
<dbReference type="InterPro" id="IPR027417">
    <property type="entry name" value="P-loop_NTPase"/>
</dbReference>
<dbReference type="PANTHER" id="PTHR30050">
    <property type="entry name" value="CHROMOSOMAL REPLICATION INITIATOR PROTEIN DNAA"/>
    <property type="match status" value="1"/>
</dbReference>
<dbReference type="EMBL" id="JAJEQW010000020">
    <property type="protein sequence ID" value="MCC2243377.1"/>
    <property type="molecule type" value="Genomic_DNA"/>
</dbReference>
<dbReference type="NCBIfam" id="NF005304">
    <property type="entry name" value="PRK06835.1"/>
    <property type="match status" value="1"/>
</dbReference>
<dbReference type="CDD" id="cd00009">
    <property type="entry name" value="AAA"/>
    <property type="match status" value="1"/>
</dbReference>
<dbReference type="Proteomes" id="UP001198893">
    <property type="component" value="Unassembled WGS sequence"/>
</dbReference>
<name>A0AAW4WNK9_9FIRM</name>
<keyword evidence="2" id="KW-0067">ATP-binding</keyword>
<evidence type="ECO:0000313" key="3">
    <source>
        <dbReference type="Proteomes" id="UP001198893"/>
    </source>
</evidence>
<dbReference type="GO" id="GO:0005524">
    <property type="term" value="F:ATP binding"/>
    <property type="evidence" value="ECO:0007669"/>
    <property type="project" value="UniProtKB-KW"/>
</dbReference>
<keyword evidence="2" id="KW-0547">Nucleotide-binding</keyword>
<protein>
    <submittedName>
        <fullName evidence="2">ATP-binding protein</fullName>
    </submittedName>
</protein>
<dbReference type="InterPro" id="IPR002611">
    <property type="entry name" value="IstB_ATP-bd"/>
</dbReference>
<dbReference type="GO" id="GO:0006260">
    <property type="term" value="P:DNA replication"/>
    <property type="evidence" value="ECO:0007669"/>
    <property type="project" value="TreeGrafter"/>
</dbReference>
<sequence length="330" mass="37326">MSLNNSQYDTLIRQYNARQFHNQHLLDERIQEVYGKCPRLTEIDNEISSISVASAKQLLSDDGAEDSSVLSSLKEQLAALRREKQNLIASLGYPADYLEPVYTCKDCKDTGYIGNERCHCFVQAAIDLVYTQSNVKDILAKENFSNFSYAYYSKEQINPTTGLSAYDTVKKAVADCKSFIEHFDTSFENLFFYGATGVGKTFLSNCVAKELLDKGHSVIYFTAFQLFDIFEKDTFQKDAAASAAGQNIFDCDLLIIDDLGTELANSFTASRLFLCLNERMLRQKSTLISTNLSIDQLADVYSERICSRIFSSYTMIKLFGDDIRLKKKLH</sequence>
<organism evidence="2 3">
    <name type="scientific">Roseburia amylophila</name>
    <dbReference type="NCBI Taxonomy" id="2981794"/>
    <lineage>
        <taxon>Bacteria</taxon>
        <taxon>Bacillati</taxon>
        <taxon>Bacillota</taxon>
        <taxon>Clostridia</taxon>
        <taxon>Lachnospirales</taxon>
        <taxon>Lachnospiraceae</taxon>
        <taxon>Roseburia</taxon>
    </lineage>
</organism>
<dbReference type="SUPFAM" id="SSF52540">
    <property type="entry name" value="P-loop containing nucleoside triphosphate hydrolases"/>
    <property type="match status" value="1"/>
</dbReference>
<dbReference type="PANTHER" id="PTHR30050:SF4">
    <property type="entry name" value="ATP-BINDING PROTEIN RV3427C IN INSERTION SEQUENCE-RELATED"/>
    <property type="match status" value="1"/>
</dbReference>
<gene>
    <name evidence="2" type="ORF">LKD47_13935</name>
</gene>
<feature type="domain" description="AAA+ ATPase" evidence="1">
    <location>
        <begin position="186"/>
        <end position="314"/>
    </location>
</feature>
<reference evidence="2" key="1">
    <citation type="submission" date="2021-10" db="EMBL/GenBank/DDBJ databases">
        <title>Anaerobic single-cell dispensing facilitates the cultivation of human gut bacteria.</title>
        <authorList>
            <person name="Afrizal A."/>
        </authorList>
    </citation>
    <scope>NUCLEOTIDE SEQUENCE</scope>
    <source>
        <strain evidence="2">CLA-AA-H204</strain>
    </source>
</reference>
<comment type="caution">
    <text evidence="2">The sequence shown here is derived from an EMBL/GenBank/DDBJ whole genome shotgun (WGS) entry which is preliminary data.</text>
</comment>
<dbReference type="RefSeq" id="WP_022243629.1">
    <property type="nucleotide sequence ID" value="NZ_JAJEQW010000020.1"/>
</dbReference>
<dbReference type="AlphaFoldDB" id="A0AAW4WNK9"/>
<dbReference type="SMART" id="SM00382">
    <property type="entry name" value="AAA"/>
    <property type="match status" value="1"/>
</dbReference>
<dbReference type="InterPro" id="IPR003593">
    <property type="entry name" value="AAA+_ATPase"/>
</dbReference>
<accession>A0AAW4WNK9</accession>